<evidence type="ECO:0000313" key="9">
    <source>
        <dbReference type="EMBL" id="MFD1532080.1"/>
    </source>
</evidence>
<feature type="transmembrane region" description="Helical" evidence="8">
    <location>
        <begin position="32"/>
        <end position="55"/>
    </location>
</feature>
<evidence type="ECO:0000256" key="5">
    <source>
        <dbReference type="ARBA" id="ARBA00022989"/>
    </source>
</evidence>
<evidence type="ECO:0000256" key="1">
    <source>
        <dbReference type="ARBA" id="ARBA00004651"/>
    </source>
</evidence>
<comment type="similarity">
    <text evidence="2">Belongs to the DoxX family.</text>
</comment>
<feature type="transmembrane region" description="Helical" evidence="8">
    <location>
        <begin position="131"/>
        <end position="157"/>
    </location>
</feature>
<comment type="caution">
    <text evidence="9">The sequence shown here is derived from an EMBL/GenBank/DDBJ whole genome shotgun (WGS) entry which is preliminary data.</text>
</comment>
<feature type="transmembrane region" description="Helical" evidence="8">
    <location>
        <begin position="94"/>
        <end position="119"/>
    </location>
</feature>
<dbReference type="RefSeq" id="WP_343980583.1">
    <property type="nucleotide sequence ID" value="NZ_BAAAJG010000012.1"/>
</dbReference>
<feature type="region of interest" description="Disordered" evidence="7">
    <location>
        <begin position="1"/>
        <end position="30"/>
    </location>
</feature>
<keyword evidence="4 8" id="KW-0812">Transmembrane</keyword>
<sequence length="201" mass="20590">MSDQPTSILPGSGSGGFGSTEPTPTRPNLRPLAWNGATDFGLLLLRFAIGGTFFAHGMQKVFGLWGGPGVGGFAASLQTYGYQQATTLSWAGGIAELVAGAFVVLGVVTPFAAAGLLAIKINAVLVKLSSGYFLTSAAGVNAVEFDVVLGLGAAALVLTGPGRIALDNGRAWHRRPASWGVLAMVFGIAVGVLVYVLLRTR</sequence>
<accession>A0ABW4FP84</accession>
<dbReference type="InterPro" id="IPR032808">
    <property type="entry name" value="DoxX"/>
</dbReference>
<evidence type="ECO:0000313" key="10">
    <source>
        <dbReference type="Proteomes" id="UP001597145"/>
    </source>
</evidence>
<organism evidence="9 10">
    <name type="scientific">Pseudonocardia aurantiaca</name>
    <dbReference type="NCBI Taxonomy" id="75290"/>
    <lineage>
        <taxon>Bacteria</taxon>
        <taxon>Bacillati</taxon>
        <taxon>Actinomycetota</taxon>
        <taxon>Actinomycetes</taxon>
        <taxon>Pseudonocardiales</taxon>
        <taxon>Pseudonocardiaceae</taxon>
        <taxon>Pseudonocardia</taxon>
    </lineage>
</organism>
<dbReference type="PANTHER" id="PTHR33452:SF1">
    <property type="entry name" value="INNER MEMBRANE PROTEIN YPHA-RELATED"/>
    <property type="match status" value="1"/>
</dbReference>
<proteinExistence type="inferred from homology"/>
<keyword evidence="5 8" id="KW-1133">Transmembrane helix</keyword>
<dbReference type="InterPro" id="IPR051907">
    <property type="entry name" value="DoxX-like_oxidoreductase"/>
</dbReference>
<dbReference type="EMBL" id="JBHUCP010000017">
    <property type="protein sequence ID" value="MFD1532080.1"/>
    <property type="molecule type" value="Genomic_DNA"/>
</dbReference>
<evidence type="ECO:0000256" key="2">
    <source>
        <dbReference type="ARBA" id="ARBA00006679"/>
    </source>
</evidence>
<evidence type="ECO:0000256" key="4">
    <source>
        <dbReference type="ARBA" id="ARBA00022692"/>
    </source>
</evidence>
<evidence type="ECO:0000256" key="6">
    <source>
        <dbReference type="ARBA" id="ARBA00023136"/>
    </source>
</evidence>
<dbReference type="Proteomes" id="UP001597145">
    <property type="component" value="Unassembled WGS sequence"/>
</dbReference>
<protein>
    <submittedName>
        <fullName evidence="9">DoxX family protein</fullName>
    </submittedName>
</protein>
<keyword evidence="10" id="KW-1185">Reference proteome</keyword>
<feature type="transmembrane region" description="Helical" evidence="8">
    <location>
        <begin position="62"/>
        <end position="82"/>
    </location>
</feature>
<evidence type="ECO:0000256" key="3">
    <source>
        <dbReference type="ARBA" id="ARBA00022475"/>
    </source>
</evidence>
<dbReference type="Pfam" id="PF07681">
    <property type="entry name" value="DoxX"/>
    <property type="match status" value="1"/>
</dbReference>
<feature type="transmembrane region" description="Helical" evidence="8">
    <location>
        <begin position="177"/>
        <end position="198"/>
    </location>
</feature>
<dbReference type="PANTHER" id="PTHR33452">
    <property type="entry name" value="OXIDOREDUCTASE CATD-RELATED"/>
    <property type="match status" value="1"/>
</dbReference>
<reference evidence="10" key="1">
    <citation type="journal article" date="2019" name="Int. J. Syst. Evol. Microbiol.">
        <title>The Global Catalogue of Microorganisms (GCM) 10K type strain sequencing project: providing services to taxonomists for standard genome sequencing and annotation.</title>
        <authorList>
            <consortium name="The Broad Institute Genomics Platform"/>
            <consortium name="The Broad Institute Genome Sequencing Center for Infectious Disease"/>
            <person name="Wu L."/>
            <person name="Ma J."/>
        </authorList>
    </citation>
    <scope>NUCLEOTIDE SEQUENCE [LARGE SCALE GENOMIC DNA]</scope>
    <source>
        <strain evidence="10">JCM 12165</strain>
    </source>
</reference>
<keyword evidence="6 8" id="KW-0472">Membrane</keyword>
<comment type="subcellular location">
    <subcellularLocation>
        <location evidence="1">Cell membrane</location>
        <topology evidence="1">Multi-pass membrane protein</topology>
    </subcellularLocation>
</comment>
<evidence type="ECO:0000256" key="7">
    <source>
        <dbReference type="SAM" id="MobiDB-lite"/>
    </source>
</evidence>
<gene>
    <name evidence="9" type="ORF">ACFSCY_21860</name>
</gene>
<name>A0ABW4FP84_9PSEU</name>
<evidence type="ECO:0000256" key="8">
    <source>
        <dbReference type="SAM" id="Phobius"/>
    </source>
</evidence>
<keyword evidence="3" id="KW-1003">Cell membrane</keyword>